<dbReference type="Gene3D" id="3.30.70.270">
    <property type="match status" value="1"/>
</dbReference>
<dbReference type="InterPro" id="IPR050706">
    <property type="entry name" value="Cyclic-di-GMP_PDE-like"/>
</dbReference>
<name>A0AAX3BIF0_9SPIR</name>
<keyword evidence="4" id="KW-1185">Reference proteome</keyword>
<evidence type="ECO:0000313" key="4">
    <source>
        <dbReference type="Proteomes" id="UP001056539"/>
    </source>
</evidence>
<dbReference type="PROSITE" id="PS50887">
    <property type="entry name" value="GGDEF"/>
    <property type="match status" value="1"/>
</dbReference>
<dbReference type="SUPFAM" id="SSF55073">
    <property type="entry name" value="Nucleotide cyclase"/>
    <property type="match status" value="1"/>
</dbReference>
<dbReference type="KEGG" id="taqu:KDW03_04955"/>
<evidence type="ECO:0000259" key="2">
    <source>
        <dbReference type="PROSITE" id="PS50887"/>
    </source>
</evidence>
<keyword evidence="1" id="KW-0812">Transmembrane</keyword>
<dbReference type="PANTHER" id="PTHR33121">
    <property type="entry name" value="CYCLIC DI-GMP PHOSPHODIESTERASE PDEF"/>
    <property type="match status" value="1"/>
</dbReference>
<organism evidence="3 4">
    <name type="scientific">Thermospira aquatica</name>
    <dbReference type="NCBI Taxonomy" id="2828656"/>
    <lineage>
        <taxon>Bacteria</taxon>
        <taxon>Pseudomonadati</taxon>
        <taxon>Spirochaetota</taxon>
        <taxon>Spirochaetia</taxon>
        <taxon>Brevinematales</taxon>
        <taxon>Thermospiraceae</taxon>
        <taxon>Thermospira</taxon>
    </lineage>
</organism>
<dbReference type="GO" id="GO:0071111">
    <property type="term" value="F:cyclic-guanylate-specific phosphodiesterase activity"/>
    <property type="evidence" value="ECO:0007669"/>
    <property type="project" value="InterPro"/>
</dbReference>
<reference evidence="3" key="2">
    <citation type="submission" date="2022-06" db="EMBL/GenBank/DDBJ databases">
        <title>Thermospira aquatica gen. nov., sp. nov.</title>
        <authorList>
            <person name="Ben Ali Gam Z."/>
            <person name="Labat M."/>
        </authorList>
    </citation>
    <scope>NUCLEOTIDE SEQUENCE</scope>
    <source>
        <strain evidence="3">F1F22</strain>
    </source>
</reference>
<sequence length="485" mass="55818">MKLKNEIFLTTALIITISLFLVLVTLNAFFVYVTHEEMKKYASQTSSIILEDLQKCLDKPLARYDEKGNLISSENIGIEKSLILSFFHSTSSGGFFWVEKQPYIWLRQSNVVSLFFPFTLTHIKQYTNWIVLLVSFPRGQILPLHNPQKRQDDILKFLTTHQEKLLSEGDVPPVLQKDFLWQARVITPGLILVSGLRQKLFSNLLKHLFYIGGTGLLVSLVLFWFLFRSQIGSFFRTWEAFLEGVQHFEQEDYHYRIPLSKNTSQELQQTIVAFNNLAETLEASYYANDKLFQQLRYSYYHDKLTGLPNGNQFLEDFFSFESPNLFLFDIENFSEWNMYFGSAVGDRVLEQTAKRLANLSIYPKTSLYKLWADRFLLVIDQPMERRELEIIATYFLENLSSISYEIEGQQIYLTFIAGILGANLLAPGIEGNAVLTAMAGLLKKAKGMKTTFFIAEDIQTLSLSKIKKTSSPLENSGMQSRTPTL</sequence>
<dbReference type="InterPro" id="IPR000160">
    <property type="entry name" value="GGDEF_dom"/>
</dbReference>
<proteinExistence type="predicted"/>
<keyword evidence="1" id="KW-0472">Membrane</keyword>
<dbReference type="Proteomes" id="UP001056539">
    <property type="component" value="Chromosome"/>
</dbReference>
<dbReference type="PANTHER" id="PTHR33121:SF71">
    <property type="entry name" value="OXYGEN SENSOR PROTEIN DOSP"/>
    <property type="match status" value="1"/>
</dbReference>
<feature type="transmembrane region" description="Helical" evidence="1">
    <location>
        <begin position="7"/>
        <end position="33"/>
    </location>
</feature>
<dbReference type="RefSeq" id="WP_271436281.1">
    <property type="nucleotide sequence ID" value="NZ_CP073355.1"/>
</dbReference>
<dbReference type="InterPro" id="IPR043128">
    <property type="entry name" value="Rev_trsase/Diguanyl_cyclase"/>
</dbReference>
<evidence type="ECO:0000256" key="1">
    <source>
        <dbReference type="SAM" id="Phobius"/>
    </source>
</evidence>
<dbReference type="InterPro" id="IPR029787">
    <property type="entry name" value="Nucleotide_cyclase"/>
</dbReference>
<reference evidence="3" key="1">
    <citation type="submission" date="2021-04" db="EMBL/GenBank/DDBJ databases">
        <authorList>
            <person name="Postec A."/>
        </authorList>
    </citation>
    <scope>NUCLEOTIDE SEQUENCE</scope>
    <source>
        <strain evidence="3">F1F22</strain>
    </source>
</reference>
<dbReference type="AlphaFoldDB" id="A0AAX3BIF0"/>
<evidence type="ECO:0000313" key="3">
    <source>
        <dbReference type="EMBL" id="URA11146.1"/>
    </source>
</evidence>
<dbReference type="SMART" id="SM00267">
    <property type="entry name" value="GGDEF"/>
    <property type="match status" value="1"/>
</dbReference>
<feature type="transmembrane region" description="Helical" evidence="1">
    <location>
        <begin position="208"/>
        <end position="227"/>
    </location>
</feature>
<dbReference type="EMBL" id="CP073355">
    <property type="protein sequence ID" value="URA11146.1"/>
    <property type="molecule type" value="Genomic_DNA"/>
</dbReference>
<dbReference type="Pfam" id="PF00990">
    <property type="entry name" value="GGDEF"/>
    <property type="match status" value="1"/>
</dbReference>
<keyword evidence="1" id="KW-1133">Transmembrane helix</keyword>
<feature type="domain" description="GGDEF" evidence="2">
    <location>
        <begin position="321"/>
        <end position="456"/>
    </location>
</feature>
<gene>
    <name evidence="3" type="ORF">KDW03_04955</name>
</gene>
<accession>A0AAX3BIF0</accession>
<protein>
    <submittedName>
        <fullName evidence="3">GGDEF domain-containing protein</fullName>
    </submittedName>
</protein>